<dbReference type="RefSeq" id="YP_007003730.1">
    <property type="nucleotide sequence ID" value="NC_019491.1"/>
</dbReference>
<reference evidence="1 2" key="1">
    <citation type="journal article" date="2013" name="J. Virol.">
        <title>Comparative genomics of carp herpesviruses.</title>
        <authorList>
            <person name="Davison A.J."/>
            <person name="Kurobe T."/>
            <person name="Gatherer D."/>
            <person name="Cunningham C."/>
            <person name="Korf I."/>
            <person name="Fukuda H."/>
            <person name="Hedrick R.P."/>
            <person name="Waltzek T.B."/>
        </authorList>
    </citation>
    <scope>NUCLEOTIDE SEQUENCE [LARGE SCALE GENOMIC DNA]</scope>
    <source>
        <strain evidence="1">NG-J1</strain>
    </source>
</reference>
<dbReference type="EMBL" id="JQ815363">
    <property type="protein sequence ID" value="AFJ20364.1"/>
    <property type="molecule type" value="Genomic_DNA"/>
</dbReference>
<sequence length="196" mass="22310">MNHLRRDACPVVDWCSGSHRERNPRRPCDPLEAARPVLQICDQEGLIHSFTGPAREAGRYHSQWPVWQGCLKDPFELTAFPVMPLVNVKVGTSGPLAVMGRCSVTPAMDPFYAEFLWDYGEPEQESEHCGEPLGPGCFKLLFCYNSRYIAYLCRSPLTSEAFDRIPVHSTLTVERPDDGVPDECYERRAEPWRVRP</sequence>
<accession>K7PBD0</accession>
<evidence type="ECO:0000313" key="1">
    <source>
        <dbReference type="EMBL" id="AFJ20364.1"/>
    </source>
</evidence>
<organism evidence="1 2">
    <name type="scientific">Cyprinid herpesvirus 1</name>
    <dbReference type="NCBI Taxonomy" id="317858"/>
    <lineage>
        <taxon>Viruses</taxon>
        <taxon>Duplodnaviria</taxon>
        <taxon>Heunggongvirae</taxon>
        <taxon>Peploviricota</taxon>
        <taxon>Herviviricetes</taxon>
        <taxon>Herpesvirales</taxon>
        <taxon>Alloherpesviridae</taxon>
        <taxon>Cyvirus</taxon>
        <taxon>Cyvirus cyprinidallo1</taxon>
    </lineage>
</organism>
<gene>
    <name evidence="1" type="ORF">CyHV1_ORF67</name>
</gene>
<dbReference type="KEGG" id="vg:14011220"/>
<dbReference type="Proteomes" id="UP000118426">
    <property type="component" value="Segment"/>
</dbReference>
<name>K7PBD0_9VIRU</name>
<evidence type="ECO:0000313" key="2">
    <source>
        <dbReference type="Proteomes" id="UP000118426"/>
    </source>
</evidence>
<proteinExistence type="predicted"/>
<protein>
    <submittedName>
        <fullName evidence="1">Protein ORF67</fullName>
    </submittedName>
</protein>
<keyword evidence="2" id="KW-1185">Reference proteome</keyword>
<dbReference type="GeneID" id="14011220"/>